<keyword evidence="1" id="KW-0472">Membrane</keyword>
<feature type="chain" id="PRO_5034327788" evidence="2">
    <location>
        <begin position="28"/>
        <end position="181"/>
    </location>
</feature>
<evidence type="ECO:0000256" key="1">
    <source>
        <dbReference type="SAM" id="Phobius"/>
    </source>
</evidence>
<dbReference type="RefSeq" id="WP_051427819.1">
    <property type="nucleotide sequence ID" value="NZ_CP019651.1"/>
</dbReference>
<dbReference type="Proteomes" id="UP000464330">
    <property type="component" value="Chromosome"/>
</dbReference>
<dbReference type="AlphaFoldDB" id="A0A6C0QSN3"/>
<evidence type="ECO:0000313" key="4">
    <source>
        <dbReference type="Proteomes" id="UP000464330"/>
    </source>
</evidence>
<feature type="signal peptide" evidence="2">
    <location>
        <begin position="1"/>
        <end position="27"/>
    </location>
</feature>
<evidence type="ECO:0000313" key="3">
    <source>
        <dbReference type="EMBL" id="QHZ51745.1"/>
    </source>
</evidence>
<proteinExistence type="predicted"/>
<organism evidence="3 4">
    <name type="scientific">Paenibacillus larvae subsp. larvae</name>
    <dbReference type="NCBI Taxonomy" id="147375"/>
    <lineage>
        <taxon>Bacteria</taxon>
        <taxon>Bacillati</taxon>
        <taxon>Bacillota</taxon>
        <taxon>Bacilli</taxon>
        <taxon>Bacillales</taxon>
        <taxon>Paenibacillaceae</taxon>
        <taxon>Paenibacillus</taxon>
    </lineage>
</organism>
<evidence type="ECO:0000256" key="2">
    <source>
        <dbReference type="SAM" id="SignalP"/>
    </source>
</evidence>
<name>A0A6C0QSN3_9BACL</name>
<keyword evidence="1" id="KW-1133">Transmembrane helix</keyword>
<feature type="transmembrane region" description="Helical" evidence="1">
    <location>
        <begin position="139"/>
        <end position="158"/>
    </location>
</feature>
<sequence precursor="true">MKKVKYFLVFASLIMFFSSVGSPIVLGATEMDYDQRLKQMEEAFEFIGEHAVLTDEYGNIIGFDFDKIRERYGEDQGLNLLEKEINEAKERDTHRGAWLECMKSALLDHFGASAFQAMVQAGIMTYIKQKLWKEAAKIAIKFFVGASAGGLVGVLLWYSGKCAIWGIKGEHIIENRAYASS</sequence>
<gene>
    <name evidence="3" type="ORF">ERICV_02623</name>
</gene>
<reference evidence="3 4" key="1">
    <citation type="journal article" date="2020" name="Int. J. Med. Microbiol.">
        <title>Discovery of Paenibacillus larvae ERIC V: Phenotypic and genomic comparison to genotypes ERIC I-IV reveal different inventories of virulence factors which correlate with epidemiological prevalences of American Foulbrood.</title>
        <authorList>
            <person name="Beims H."/>
            <person name="Bunk B."/>
            <person name="Erler S."/>
            <person name="Mohr K.I."/>
            <person name="Sproer C."/>
            <person name="Pradella S."/>
            <person name="Gunther G."/>
            <person name="Rohde M."/>
            <person name="von der Ohe W."/>
            <person name="Steinert M."/>
        </authorList>
    </citation>
    <scope>NUCLEOTIDE SEQUENCE [LARGE SCALE GENOMIC DNA]</scope>
    <source>
        <strain evidence="3">Eric_V</strain>
    </source>
</reference>
<protein>
    <submittedName>
        <fullName evidence="3">Uncharacterized protein</fullName>
    </submittedName>
</protein>
<dbReference type="EMBL" id="CP019717">
    <property type="protein sequence ID" value="QHZ51745.1"/>
    <property type="molecule type" value="Genomic_DNA"/>
</dbReference>
<accession>A0A6C0QSN3</accession>
<keyword evidence="1" id="KW-0812">Transmembrane</keyword>
<keyword evidence="2" id="KW-0732">Signal</keyword>